<feature type="chain" id="PRO_5011505039" evidence="7">
    <location>
        <begin position="23"/>
        <end position="942"/>
    </location>
</feature>
<accession>A0A1I5WX83</accession>
<dbReference type="PANTHER" id="PTHR12815">
    <property type="entry name" value="SORTING AND ASSEMBLY MACHINERY SAMM50 PROTEIN FAMILY MEMBER"/>
    <property type="match status" value="1"/>
</dbReference>
<keyword evidence="2" id="KW-1134">Transmembrane beta strand</keyword>
<keyword evidence="5" id="KW-0472">Membrane</keyword>
<dbReference type="Gene3D" id="3.10.20.310">
    <property type="entry name" value="membrane protein fhac"/>
    <property type="match status" value="5"/>
</dbReference>
<dbReference type="Pfam" id="PF07244">
    <property type="entry name" value="POTRA"/>
    <property type="match status" value="5"/>
</dbReference>
<dbReference type="RefSeq" id="WP_090658928.1">
    <property type="nucleotide sequence ID" value="NZ_FOXQ01000007.1"/>
</dbReference>
<evidence type="ECO:0000256" key="6">
    <source>
        <dbReference type="ARBA" id="ARBA00023237"/>
    </source>
</evidence>
<proteinExistence type="predicted"/>
<keyword evidence="6" id="KW-0998">Cell outer membrane</keyword>
<feature type="domain" description="POTRA" evidence="8">
    <location>
        <begin position="459"/>
        <end position="534"/>
    </location>
</feature>
<evidence type="ECO:0000256" key="1">
    <source>
        <dbReference type="ARBA" id="ARBA00004370"/>
    </source>
</evidence>
<evidence type="ECO:0000256" key="4">
    <source>
        <dbReference type="ARBA" id="ARBA00022729"/>
    </source>
</evidence>
<evidence type="ECO:0000313" key="9">
    <source>
        <dbReference type="EMBL" id="SFQ24136.1"/>
    </source>
</evidence>
<evidence type="ECO:0000256" key="2">
    <source>
        <dbReference type="ARBA" id="ARBA00022452"/>
    </source>
</evidence>
<gene>
    <name evidence="9" type="ORF">SAMN05444277_10754</name>
</gene>
<dbReference type="Gene3D" id="2.40.160.50">
    <property type="entry name" value="membrane protein fhac: a member of the omp85/tpsb transporter family"/>
    <property type="match status" value="1"/>
</dbReference>
<evidence type="ECO:0000256" key="3">
    <source>
        <dbReference type="ARBA" id="ARBA00022692"/>
    </source>
</evidence>
<organism evidence="9 10">
    <name type="scientific">Parafilimonas terrae</name>
    <dbReference type="NCBI Taxonomy" id="1465490"/>
    <lineage>
        <taxon>Bacteria</taxon>
        <taxon>Pseudomonadati</taxon>
        <taxon>Bacteroidota</taxon>
        <taxon>Chitinophagia</taxon>
        <taxon>Chitinophagales</taxon>
        <taxon>Chitinophagaceae</taxon>
        <taxon>Parafilimonas</taxon>
    </lineage>
</organism>
<dbReference type="InterPro" id="IPR034746">
    <property type="entry name" value="POTRA"/>
</dbReference>
<dbReference type="InterPro" id="IPR023707">
    <property type="entry name" value="OM_assembly_BamA"/>
</dbReference>
<dbReference type="GO" id="GO:0071709">
    <property type="term" value="P:membrane assembly"/>
    <property type="evidence" value="ECO:0007669"/>
    <property type="project" value="InterPro"/>
</dbReference>
<keyword evidence="10" id="KW-1185">Reference proteome</keyword>
<dbReference type="PROSITE" id="PS51779">
    <property type="entry name" value="POTRA"/>
    <property type="match status" value="1"/>
</dbReference>
<dbReference type="InterPro" id="IPR010827">
    <property type="entry name" value="BamA/TamA_POTRA"/>
</dbReference>
<dbReference type="STRING" id="1465490.SAMN05444277_10754"/>
<keyword evidence="4 7" id="KW-0732">Signal</keyword>
<comment type="subcellular location">
    <subcellularLocation>
        <location evidence="1">Membrane</location>
    </subcellularLocation>
</comment>
<evidence type="ECO:0000259" key="8">
    <source>
        <dbReference type="PROSITE" id="PS51779"/>
    </source>
</evidence>
<evidence type="ECO:0000313" key="10">
    <source>
        <dbReference type="Proteomes" id="UP000199031"/>
    </source>
</evidence>
<dbReference type="InterPro" id="IPR039910">
    <property type="entry name" value="D15-like"/>
</dbReference>
<dbReference type="AlphaFoldDB" id="A0A1I5WX83"/>
<dbReference type="EMBL" id="FOXQ01000007">
    <property type="protein sequence ID" value="SFQ24136.1"/>
    <property type="molecule type" value="Genomic_DNA"/>
</dbReference>
<keyword evidence="3" id="KW-0812">Transmembrane</keyword>
<dbReference type="OrthoDB" id="9802086at2"/>
<evidence type="ECO:0000256" key="5">
    <source>
        <dbReference type="ARBA" id="ARBA00023136"/>
    </source>
</evidence>
<name>A0A1I5WX83_9BACT</name>
<dbReference type="GO" id="GO:0019867">
    <property type="term" value="C:outer membrane"/>
    <property type="evidence" value="ECO:0007669"/>
    <property type="project" value="InterPro"/>
</dbReference>
<dbReference type="PANTHER" id="PTHR12815:SF47">
    <property type="entry name" value="TRANSLOCATION AND ASSEMBLY MODULE SUBUNIT TAMA"/>
    <property type="match status" value="1"/>
</dbReference>
<dbReference type="PIRSF" id="PIRSF006076">
    <property type="entry name" value="OM_assembly_OMP85"/>
    <property type="match status" value="1"/>
</dbReference>
<dbReference type="Proteomes" id="UP000199031">
    <property type="component" value="Unassembled WGS sequence"/>
</dbReference>
<feature type="signal peptide" evidence="7">
    <location>
        <begin position="1"/>
        <end position="22"/>
    </location>
</feature>
<reference evidence="9 10" key="1">
    <citation type="submission" date="2016-10" db="EMBL/GenBank/DDBJ databases">
        <authorList>
            <person name="de Groot N.N."/>
        </authorList>
    </citation>
    <scope>NUCLEOTIDE SEQUENCE [LARGE SCALE GENOMIC DNA]</scope>
    <source>
        <strain evidence="9 10">DSM 28286</strain>
    </source>
</reference>
<protein>
    <submittedName>
        <fullName evidence="9">Beta-barrel assembly machine subunit BamA</fullName>
    </submittedName>
</protein>
<sequence length="942" mass="106343">MRYLSAIALFYLVCLVNIRADAQQPIIPMAKPDTIPGAVIQKDTSGLINTLPNANPADTTPVTSLNADLLNIYNQPFPKKYKIANITVTGNNYFDQNLLLSIAGLNTGDEVSLPGGDNFSRAITKLWSQNYFSDIAIYLTALKGDAISVEVHVTERPRLSRYEFAGVKKGEKDDLAPKTGLVINRVITENVKRTSVDAIKKFYSDKGFRNVQVSVQEIKDTSAPNSSILVYNVERGNKVKIAEINFLNNTISEDKLKSQMKGTKEKSHLTLFPSKNKTRYDDSTKYGFSNYMKDWGFLSFSKTKALLEPYIKVKPFSSAKFDAKKYEEDKNKVIAYYNSLGYRDATIIKDDTVNAKDGLHLYLDVDEGHKYYFGNIGFSNAAKYSDSLLTAILGIKKGDTYNRELLEKKLGLNVSPEGGDISGLYMDDGYLFFRVDPVETAVYNDTIDYDIRVTEGPQATFKNIRISGNDRTKEHVIRRELRTLPGEKFSRTDVIRSQREIANLGFFNQEKIIPDIVPDQDNGTVDVNWQVEEKSGDQLELSAGFGGGIGVTGTLGVTFNNFSVKNIFRKSAWDPLPVGDGQKLSIRVQSNGRAYRSYNASFTEPWLGGKKRNAFSVGVYDTKFANAYDPYTGTYTKRAADTSFFRTTGFSIGLTKQLKWPDDYFSAGISLQYARYQLKNYYIDPTNLPGFNNGFSNNISLKFTLQRFSEDQQIFPRTGSNFLLTLQATPPFSLINPDIKNWKNPYTLVEYYKWRFSGEWFVPLGRPTGPDNNKQFVLKLAAKYGYIGRYNSDLQISPFERFQVGDAGLSNSYALLGYDIIAQRGYPVYQTSDPRVNPDQQGASEYFTIFNKYTLELRYPFALNPSSTIYALGFFEAANGWYSFRDYNPFRLRRSVGLGVRFFLPMFGLLGFDYGVGLDRFGNGVKFKDASKFTFMLGYEPD</sequence>
<evidence type="ECO:0000256" key="7">
    <source>
        <dbReference type="SAM" id="SignalP"/>
    </source>
</evidence>